<evidence type="ECO:0000259" key="5">
    <source>
        <dbReference type="PROSITE" id="PS01031"/>
    </source>
</evidence>
<dbReference type="Proteomes" id="UP000037069">
    <property type="component" value="Unassembled WGS sequence"/>
</dbReference>
<comment type="similarity">
    <text evidence="2 3">Belongs to the small heat shock protein (HSP20) family.</text>
</comment>
<sequence length="385" mass="43464">MSNLPLLLSLANDLNRLCLNSAPFYETPSYYLRHPAYLALTNTGDQTQLQKRDKQTGALSTIGKDGFQVCMDVQQFKPSELNVKVVDNSVVVEGKHEEREDDHGYISRHFVRRYALPKGYDPNKVVSTLSSDGVLTVSVPKPQTEEKSNERQIHIQQVGPAHLNIKENAKEEKDKEEGDAAAGSESDKTAQAKLEFDALNDVEQLLEDSFGLGIHPIDIFRPYERPLLLRQPRRRYNPYIVAKFQRPGRGKLDELQKSELQVPHVGKDGFQVCMDVSQFTPNELTVKTVDRTVVVEGKHEEREDEHGFIQRHFIRKYTLPKGYEPKDVVSTISSDGVLTVKAPPPPSKAKGKNERIVEIQQTGPAHLSVKQPEESKHQENVLNSQ</sequence>
<name>A0A0L0CPT9_LUCCU</name>
<gene>
    <name evidence="6" type="ORF">FF38_06001</name>
</gene>
<dbReference type="PROSITE" id="PS01031">
    <property type="entry name" value="SHSP"/>
    <property type="match status" value="2"/>
</dbReference>
<evidence type="ECO:0000256" key="4">
    <source>
        <dbReference type="SAM" id="MobiDB-lite"/>
    </source>
</evidence>
<dbReference type="InterPro" id="IPR008978">
    <property type="entry name" value="HSP20-like_chaperone"/>
</dbReference>
<dbReference type="OrthoDB" id="1431247at2759"/>
<dbReference type="AlphaFoldDB" id="A0A0L0CPT9"/>
<accession>A0A0L0CPT9</accession>
<evidence type="ECO:0000256" key="1">
    <source>
        <dbReference type="ARBA" id="ARBA00023016"/>
    </source>
</evidence>
<dbReference type="GO" id="GO:0042026">
    <property type="term" value="P:protein refolding"/>
    <property type="evidence" value="ECO:0007669"/>
    <property type="project" value="TreeGrafter"/>
</dbReference>
<comment type="caution">
    <text evidence="6">The sequence shown here is derived from an EMBL/GenBank/DDBJ whole genome shotgun (WGS) entry which is preliminary data.</text>
</comment>
<evidence type="ECO:0000313" key="7">
    <source>
        <dbReference type="Proteomes" id="UP000037069"/>
    </source>
</evidence>
<dbReference type="GO" id="GO:0051082">
    <property type="term" value="F:unfolded protein binding"/>
    <property type="evidence" value="ECO:0007669"/>
    <property type="project" value="TreeGrafter"/>
</dbReference>
<dbReference type="OMA" id="CERQIMP"/>
<dbReference type="PRINTS" id="PR00299">
    <property type="entry name" value="ACRYSTALLIN"/>
</dbReference>
<evidence type="ECO:0000256" key="2">
    <source>
        <dbReference type="PROSITE-ProRule" id="PRU00285"/>
    </source>
</evidence>
<dbReference type="InterPro" id="IPR001436">
    <property type="entry name" value="Alpha-crystallin/sHSP_animal"/>
</dbReference>
<dbReference type="PANTHER" id="PTHR45640:SF13">
    <property type="entry name" value="HEAT SHOCK PROTEIN 22-RELATED"/>
    <property type="match status" value="1"/>
</dbReference>
<dbReference type="EMBL" id="JRES01000080">
    <property type="protein sequence ID" value="KNC34286.1"/>
    <property type="molecule type" value="Genomic_DNA"/>
</dbReference>
<feature type="domain" description="SHSP" evidence="5">
    <location>
        <begin position="251"/>
        <end position="362"/>
    </location>
</feature>
<dbReference type="CDD" id="cd06526">
    <property type="entry name" value="metazoan_ACD"/>
    <property type="match status" value="2"/>
</dbReference>
<evidence type="ECO:0000313" key="6">
    <source>
        <dbReference type="EMBL" id="KNC34286.1"/>
    </source>
</evidence>
<feature type="region of interest" description="Disordered" evidence="4">
    <location>
        <begin position="363"/>
        <end position="385"/>
    </location>
</feature>
<organism evidence="6 7">
    <name type="scientific">Lucilia cuprina</name>
    <name type="common">Green bottle fly</name>
    <name type="synonym">Australian sheep blowfly</name>
    <dbReference type="NCBI Taxonomy" id="7375"/>
    <lineage>
        <taxon>Eukaryota</taxon>
        <taxon>Metazoa</taxon>
        <taxon>Ecdysozoa</taxon>
        <taxon>Arthropoda</taxon>
        <taxon>Hexapoda</taxon>
        <taxon>Insecta</taxon>
        <taxon>Pterygota</taxon>
        <taxon>Neoptera</taxon>
        <taxon>Endopterygota</taxon>
        <taxon>Diptera</taxon>
        <taxon>Brachycera</taxon>
        <taxon>Muscomorpha</taxon>
        <taxon>Oestroidea</taxon>
        <taxon>Calliphoridae</taxon>
        <taxon>Luciliinae</taxon>
        <taxon>Lucilia</taxon>
    </lineage>
</organism>
<dbReference type="GO" id="GO:0005737">
    <property type="term" value="C:cytoplasm"/>
    <property type="evidence" value="ECO:0007669"/>
    <property type="project" value="TreeGrafter"/>
</dbReference>
<dbReference type="PANTHER" id="PTHR45640">
    <property type="entry name" value="HEAT SHOCK PROTEIN HSP-12.2-RELATED"/>
    <property type="match status" value="1"/>
</dbReference>
<keyword evidence="1 6" id="KW-0346">Stress response</keyword>
<keyword evidence="7" id="KW-1185">Reference proteome</keyword>
<dbReference type="GO" id="GO:0005634">
    <property type="term" value="C:nucleus"/>
    <property type="evidence" value="ECO:0007669"/>
    <property type="project" value="TreeGrafter"/>
</dbReference>
<reference evidence="6 7" key="1">
    <citation type="journal article" date="2015" name="Nat. Commun.">
        <title>Lucilia cuprina genome unlocks parasitic fly biology to underpin future interventions.</title>
        <authorList>
            <person name="Anstead C.A."/>
            <person name="Korhonen P.K."/>
            <person name="Young N.D."/>
            <person name="Hall R.S."/>
            <person name="Jex A.R."/>
            <person name="Murali S.C."/>
            <person name="Hughes D.S."/>
            <person name="Lee S.F."/>
            <person name="Perry T."/>
            <person name="Stroehlein A.J."/>
            <person name="Ansell B.R."/>
            <person name="Breugelmans B."/>
            <person name="Hofmann A."/>
            <person name="Qu J."/>
            <person name="Dugan S."/>
            <person name="Lee S.L."/>
            <person name="Chao H."/>
            <person name="Dinh H."/>
            <person name="Han Y."/>
            <person name="Doddapaneni H.V."/>
            <person name="Worley K.C."/>
            <person name="Muzny D.M."/>
            <person name="Ioannidis P."/>
            <person name="Waterhouse R.M."/>
            <person name="Zdobnov E.M."/>
            <person name="James P.J."/>
            <person name="Bagnall N.H."/>
            <person name="Kotze A.C."/>
            <person name="Gibbs R.A."/>
            <person name="Richards S."/>
            <person name="Batterham P."/>
            <person name="Gasser R.B."/>
        </authorList>
    </citation>
    <scope>NUCLEOTIDE SEQUENCE [LARGE SCALE GENOMIC DNA]</scope>
    <source>
        <strain evidence="6 7">LS</strain>
        <tissue evidence="6">Full body</tissue>
    </source>
</reference>
<dbReference type="Pfam" id="PF00011">
    <property type="entry name" value="HSP20"/>
    <property type="match status" value="2"/>
</dbReference>
<dbReference type="SUPFAM" id="SSF49764">
    <property type="entry name" value="HSP20-like chaperones"/>
    <property type="match status" value="2"/>
</dbReference>
<feature type="domain" description="SHSP" evidence="5">
    <location>
        <begin position="49"/>
        <end position="156"/>
    </location>
</feature>
<evidence type="ECO:0000256" key="3">
    <source>
        <dbReference type="RuleBase" id="RU003616"/>
    </source>
</evidence>
<dbReference type="Gene3D" id="2.60.40.790">
    <property type="match status" value="2"/>
</dbReference>
<dbReference type="InterPro" id="IPR002068">
    <property type="entry name" value="A-crystallin/Hsp20_dom"/>
</dbReference>
<protein>
    <submittedName>
        <fullName evidence="6">Heat shock protein 23</fullName>
    </submittedName>
</protein>
<proteinExistence type="inferred from homology"/>
<dbReference type="GO" id="GO:0009408">
    <property type="term" value="P:response to heat"/>
    <property type="evidence" value="ECO:0007669"/>
    <property type="project" value="TreeGrafter"/>
</dbReference>